<keyword evidence="2" id="KW-1185">Reference proteome</keyword>
<comment type="caution">
    <text evidence="1">The sequence shown here is derived from an EMBL/GenBank/DDBJ whole genome shotgun (WGS) entry which is preliminary data.</text>
</comment>
<dbReference type="AlphaFoldDB" id="A0A7L4ZWK5"/>
<organism evidence="1 2">
    <name type="scientific">Hymenobacter busanensis</name>
    <dbReference type="NCBI Taxonomy" id="2607656"/>
    <lineage>
        <taxon>Bacteria</taxon>
        <taxon>Pseudomonadati</taxon>
        <taxon>Bacteroidota</taxon>
        <taxon>Cytophagia</taxon>
        <taxon>Cytophagales</taxon>
        <taxon>Hymenobacteraceae</taxon>
        <taxon>Hymenobacter</taxon>
    </lineage>
</organism>
<sequence>MHRLLRCAGVLAAALCALPAAAQETSIPNLEAWSFTGFKSVDGQFYYMLRQERNVYDLFHLELYSRDLKKLSTTDVRLGRNGKLLAARAVGDYAVFCFYNGKTGQLLKFDANGQKSQDVAVPAADVFGSITAIEPAGGGDFYVAYPIDADKKGYSVARYGADFKPKWQKDYAPEKGKYQLKMFRADATHAYAIDDYSKTGWEVACLDGTTGAEKARPALPTAPNLLEPTLASIDKAGRLLLSGTYVDKSSPRPVVSVQTEETPPREGFFTSAYSPEGKEEFLTATPYTKELGQQLNSRSSIQIFTVRNYPGLKLHELVERPGGGYTLIGETFKTYGYNDTDYQLAGGTKTAAPAAPNSSFGSMGGFGVANTRRYILDFVLMQLDAQGKITSIKRIPKPYKLYQNRSIGNGPEEFDKRLAYSYRFMYQSTPAQEPRLVFLNWHQNLQYVNTIGSTDTRDNLFTRLYLDQPVVPADKDRGELTVREFEDEVTAHNVDLFYDEVLPNVPGKFVYSHYDKARQTLFLRLLDVPGLK</sequence>
<protein>
    <submittedName>
        <fullName evidence="1">Uncharacterized protein</fullName>
    </submittedName>
</protein>
<name>A0A7L4ZWK5_9BACT</name>
<gene>
    <name evidence="1" type="ORF">F0P96_11275</name>
</gene>
<accession>A0A7L4ZWK5</accession>
<dbReference type="RefSeq" id="WP_151078991.1">
    <property type="nucleotide sequence ID" value="NZ_CP047647.1"/>
</dbReference>
<evidence type="ECO:0000313" key="1">
    <source>
        <dbReference type="EMBL" id="KAA9332064.1"/>
    </source>
</evidence>
<evidence type="ECO:0000313" key="2">
    <source>
        <dbReference type="Proteomes" id="UP000326380"/>
    </source>
</evidence>
<dbReference type="Proteomes" id="UP000326380">
    <property type="component" value="Unassembled WGS sequence"/>
</dbReference>
<dbReference type="EMBL" id="VTWU01000004">
    <property type="protein sequence ID" value="KAA9332064.1"/>
    <property type="molecule type" value="Genomic_DNA"/>
</dbReference>
<reference evidence="1 2" key="1">
    <citation type="submission" date="2019-09" db="EMBL/GenBank/DDBJ databases">
        <title>Genome sequence of Hymenobacter sp. M3.</title>
        <authorList>
            <person name="Srinivasan S."/>
        </authorList>
    </citation>
    <scope>NUCLEOTIDE SEQUENCE [LARGE SCALE GENOMIC DNA]</scope>
    <source>
        <strain evidence="1 2">M3</strain>
    </source>
</reference>
<proteinExistence type="predicted"/>